<dbReference type="Proteomes" id="UP000005234">
    <property type="component" value="Chromosome"/>
</dbReference>
<dbReference type="AlphaFoldDB" id="H8L317"/>
<evidence type="ECO:0000313" key="3">
    <source>
        <dbReference type="Proteomes" id="UP000005234"/>
    </source>
</evidence>
<accession>H8L317</accession>
<evidence type="ECO:0000256" key="1">
    <source>
        <dbReference type="SAM" id="Phobius"/>
    </source>
</evidence>
<dbReference type="STRING" id="767434.Fraau_0325"/>
<dbReference type="EMBL" id="CP003350">
    <property type="protein sequence ID" value="AFC84815.1"/>
    <property type="molecule type" value="Genomic_DNA"/>
</dbReference>
<keyword evidence="3" id="KW-1185">Reference proteome</keyword>
<keyword evidence="1" id="KW-0812">Transmembrane</keyword>
<gene>
    <name evidence="2" type="ordered locus">Fraau_0325</name>
</gene>
<organism evidence="2 3">
    <name type="scientific">Frateuria aurantia (strain ATCC 33424 / DSM 6220 / KCTC 2777 / LMG 1558 / NBRC 3245 / NCIMB 13370)</name>
    <name type="common">Acetobacter aurantius</name>
    <dbReference type="NCBI Taxonomy" id="767434"/>
    <lineage>
        <taxon>Bacteria</taxon>
        <taxon>Pseudomonadati</taxon>
        <taxon>Pseudomonadota</taxon>
        <taxon>Gammaproteobacteria</taxon>
        <taxon>Lysobacterales</taxon>
        <taxon>Rhodanobacteraceae</taxon>
        <taxon>Frateuria</taxon>
    </lineage>
</organism>
<sequence>MDWTTALTLPSPQLLIAGGVGLLLCLLLLAQLRQTLAHGRHLHSLLTGLGLVVVASLSLLAVAAALALQGYRRLHDDIPVATIDARILAPQQWQLSLNLPDGSHQSLLLSGDDFDIEAVVVRWKLPALLAGAPPLYRLDRLSGRYDDVAQEQSAARTVIPLHAGNGWDLFDLKRRYHWLPGIDTVYGSGAFLPLVEQGHYQIELSSNGGLVARPDAVTATHIQQGLAD</sequence>
<keyword evidence="1" id="KW-0472">Membrane</keyword>
<dbReference type="KEGG" id="fau:Fraau_0325"/>
<reference evidence="2" key="1">
    <citation type="submission" date="2012-02" db="EMBL/GenBank/DDBJ databases">
        <title>The complete genome of Frateuria aurantia DSM 6220.</title>
        <authorList>
            <consortium name="US DOE Joint Genome Institute (JGI-PGF)"/>
            <person name="Lucas S."/>
            <person name="Copeland A."/>
            <person name="Lapidus A."/>
            <person name="Glavina del Rio T."/>
            <person name="Dalin E."/>
            <person name="Tice H."/>
            <person name="Bruce D."/>
            <person name="Goodwin L."/>
            <person name="Pitluck S."/>
            <person name="Peters L."/>
            <person name="Ovchinnikova G."/>
            <person name="Teshima H."/>
            <person name="Kyrpides N."/>
            <person name="Mavromatis K."/>
            <person name="Ivanova N."/>
            <person name="Brettin T."/>
            <person name="Detter J.C."/>
            <person name="Han C."/>
            <person name="Larimer F."/>
            <person name="Land M."/>
            <person name="Hauser L."/>
            <person name="Markowitz V."/>
            <person name="Cheng J.-F."/>
            <person name="Hugenholtz P."/>
            <person name="Woyke T."/>
            <person name="Wu D."/>
            <person name="Brambilla E."/>
            <person name="Klenk H.-P."/>
            <person name="Eisen J.A."/>
        </authorList>
    </citation>
    <scope>NUCLEOTIDE SEQUENCE</scope>
    <source>
        <strain evidence="2">DSM 6220</strain>
    </source>
</reference>
<dbReference type="eggNOG" id="ENOG502ZNGJ">
    <property type="taxonomic scope" value="Bacteria"/>
</dbReference>
<feature type="transmembrane region" description="Helical" evidence="1">
    <location>
        <begin position="12"/>
        <end position="32"/>
    </location>
</feature>
<proteinExistence type="predicted"/>
<evidence type="ECO:0000313" key="2">
    <source>
        <dbReference type="EMBL" id="AFC84815.1"/>
    </source>
</evidence>
<feature type="transmembrane region" description="Helical" evidence="1">
    <location>
        <begin position="44"/>
        <end position="68"/>
    </location>
</feature>
<evidence type="ECO:0008006" key="4">
    <source>
        <dbReference type="Google" id="ProtNLM"/>
    </source>
</evidence>
<name>H8L317_FRAAD</name>
<dbReference type="HOGENOM" id="CLU_105808_0_0_6"/>
<protein>
    <recommendedName>
        <fullName evidence="4">Cation/multidrug efflux pump</fullName>
    </recommendedName>
</protein>
<dbReference type="RefSeq" id="WP_014401821.1">
    <property type="nucleotide sequence ID" value="NC_017033.1"/>
</dbReference>
<keyword evidence="1" id="KW-1133">Transmembrane helix</keyword>
<dbReference type="OrthoDB" id="9156649at2"/>